<evidence type="ECO:0000313" key="2">
    <source>
        <dbReference type="EMBL" id="SEK52373.1"/>
    </source>
</evidence>
<evidence type="ECO:0000313" key="3">
    <source>
        <dbReference type="Proteomes" id="UP000182321"/>
    </source>
</evidence>
<keyword evidence="3" id="KW-1185">Reference proteome</keyword>
<evidence type="ECO:0000256" key="1">
    <source>
        <dbReference type="SAM" id="SignalP"/>
    </source>
</evidence>
<keyword evidence="1" id="KW-0732">Signal</keyword>
<gene>
    <name evidence="2" type="ORF">SAMN02910377_01084</name>
</gene>
<feature type="signal peptide" evidence="1">
    <location>
        <begin position="1"/>
        <end position="25"/>
    </location>
</feature>
<sequence length="433" mass="48999">MYYKKAKELLLICMASAVLTSCGNAVLVKEDSKSETNTIVEEIDDSEDNNLQNVYNAYADYLENNPLYEGFEVGEYETYETKLAFSLVYIDEDDIPELIIGWTKLLANTSDICILKYVDGNIISSGPIGHYNSIMYIPRKNVLSESNYNLGICSNWYGYLNDKGELSTHCESYEECPEGESLGFTYYVKGEEVSEDEYNNYYDAVIDGEFTGWSGNNSSNTTYILNEESLELLRSGEVEIDDPSKKSNHPEVEAYSELLKGMLQDVDEPLRVALITIDNDNTYELAVFQGNAHIDGALLYSYRDNEVVSLAIDGFPEYGSYGSFELLQNLGMISYSYDRNGGAGEYRFYLSLANGKMTLDKGLQADITFTEDGELKENKYYLDGQEITGEEYESIIESYEASLSEIVDYDSCYEIMKEEDIPEALSQEYYSID</sequence>
<protein>
    <submittedName>
        <fullName evidence="2">Uncharacterized protein</fullName>
    </submittedName>
</protein>
<proteinExistence type="predicted"/>
<reference evidence="3" key="1">
    <citation type="submission" date="2016-10" db="EMBL/GenBank/DDBJ databases">
        <authorList>
            <person name="Varghese N."/>
        </authorList>
    </citation>
    <scope>NUCLEOTIDE SEQUENCE [LARGE SCALE GENOMIC DNA]</scope>
    <source>
        <strain evidence="3">ACV-9</strain>
    </source>
</reference>
<name>A0A1H7HPR0_9FIRM</name>
<dbReference type="RefSeq" id="WP_074790042.1">
    <property type="nucleotide sequence ID" value="NZ_FNZX01000006.1"/>
</dbReference>
<organism evidence="2 3">
    <name type="scientific">Pseudobutyrivibrio ruminis</name>
    <dbReference type="NCBI Taxonomy" id="46206"/>
    <lineage>
        <taxon>Bacteria</taxon>
        <taxon>Bacillati</taxon>
        <taxon>Bacillota</taxon>
        <taxon>Clostridia</taxon>
        <taxon>Lachnospirales</taxon>
        <taxon>Lachnospiraceae</taxon>
        <taxon>Pseudobutyrivibrio</taxon>
    </lineage>
</organism>
<feature type="chain" id="PRO_5039475578" evidence="1">
    <location>
        <begin position="26"/>
        <end position="433"/>
    </location>
</feature>
<dbReference type="EMBL" id="FNZX01000006">
    <property type="protein sequence ID" value="SEK52373.1"/>
    <property type="molecule type" value="Genomic_DNA"/>
</dbReference>
<dbReference type="Proteomes" id="UP000182321">
    <property type="component" value="Unassembled WGS sequence"/>
</dbReference>
<dbReference type="PROSITE" id="PS51257">
    <property type="entry name" value="PROKAR_LIPOPROTEIN"/>
    <property type="match status" value="1"/>
</dbReference>
<dbReference type="AlphaFoldDB" id="A0A1H7HPR0"/>
<accession>A0A1H7HPR0</accession>